<dbReference type="Pfam" id="PF04749">
    <property type="entry name" value="PLAC8"/>
    <property type="match status" value="1"/>
</dbReference>
<dbReference type="Proteomes" id="UP001497512">
    <property type="component" value="Chromosome 10"/>
</dbReference>
<accession>A0ABP0TF28</accession>
<dbReference type="EMBL" id="OZ019902">
    <property type="protein sequence ID" value="CAK9194959.1"/>
    <property type="molecule type" value="Genomic_DNA"/>
</dbReference>
<keyword evidence="3" id="KW-1185">Reference proteome</keyword>
<proteinExistence type="predicted"/>
<feature type="compositionally biased region" description="Basic and acidic residues" evidence="1">
    <location>
        <begin position="23"/>
        <end position="39"/>
    </location>
</feature>
<gene>
    <name evidence="2" type="ORF">CSSPTR1EN2_LOCUS2786</name>
</gene>
<evidence type="ECO:0000313" key="3">
    <source>
        <dbReference type="Proteomes" id="UP001497512"/>
    </source>
</evidence>
<dbReference type="InterPro" id="IPR006461">
    <property type="entry name" value="PLAC_motif_containing"/>
</dbReference>
<evidence type="ECO:0000256" key="1">
    <source>
        <dbReference type="SAM" id="MobiDB-lite"/>
    </source>
</evidence>
<name>A0ABP0TF28_9BRYO</name>
<sequence length="235" mass="25610">MTPEQEQAIEEQMALLAESKIYAGEKEPETKNVEAKSEESENTEVANGLPAGPVGPVIGAPVSRNTWSTGLFSCLGSQDEFLSSDLEVCIVGTFAPGVLYGGNMQRMFPRSNSFSIGCLSYSSLYFLGTCLFNMNILAPCLSYPSRTALRRKFNLQGTGENLANTFGCCQGANDESHNERCESILDGAVHFLCHSCALCQESRELRRRLPHPGFSQPAYLPLAPPMEQHMGLTTV</sequence>
<protein>
    <recommendedName>
        <fullName evidence="4">PLAC8 family protein</fullName>
    </recommendedName>
</protein>
<dbReference type="PANTHER" id="PTHR15907">
    <property type="entry name" value="DUF614 FAMILY PROTEIN-RELATED"/>
    <property type="match status" value="1"/>
</dbReference>
<evidence type="ECO:0000313" key="2">
    <source>
        <dbReference type="EMBL" id="CAK9194959.1"/>
    </source>
</evidence>
<reference evidence="2" key="1">
    <citation type="submission" date="2024-02" db="EMBL/GenBank/DDBJ databases">
        <authorList>
            <consortium name="ELIXIR-Norway"/>
            <consortium name="Elixir Norway"/>
        </authorList>
    </citation>
    <scope>NUCLEOTIDE SEQUENCE</scope>
</reference>
<organism evidence="2 3">
    <name type="scientific">Sphagnum troendelagicum</name>
    <dbReference type="NCBI Taxonomy" id="128251"/>
    <lineage>
        <taxon>Eukaryota</taxon>
        <taxon>Viridiplantae</taxon>
        <taxon>Streptophyta</taxon>
        <taxon>Embryophyta</taxon>
        <taxon>Bryophyta</taxon>
        <taxon>Sphagnophytina</taxon>
        <taxon>Sphagnopsida</taxon>
        <taxon>Sphagnales</taxon>
        <taxon>Sphagnaceae</taxon>
        <taxon>Sphagnum</taxon>
    </lineage>
</organism>
<feature type="region of interest" description="Disordered" evidence="1">
    <location>
        <begin position="23"/>
        <end position="50"/>
    </location>
</feature>
<evidence type="ECO:0008006" key="4">
    <source>
        <dbReference type="Google" id="ProtNLM"/>
    </source>
</evidence>